<reference evidence="8" key="1">
    <citation type="submission" date="2023-06" db="EMBL/GenBank/DDBJ databases">
        <title>Reference genome for the Northern bat (Eptesicus nilssonii), a most northern bat species.</title>
        <authorList>
            <person name="Laine V.N."/>
            <person name="Pulliainen A.T."/>
            <person name="Lilley T.M."/>
        </authorList>
    </citation>
    <scope>NUCLEOTIDE SEQUENCE</scope>
    <source>
        <strain evidence="8">BLF_Eptnil</strain>
        <tissue evidence="8">Kidney</tissue>
    </source>
</reference>
<dbReference type="Proteomes" id="UP001177744">
    <property type="component" value="Unassembled WGS sequence"/>
</dbReference>
<dbReference type="Pfam" id="PF02093">
    <property type="entry name" value="Gag_p30"/>
    <property type="match status" value="1"/>
</dbReference>
<keyword evidence="3" id="KW-1043">Host membrane</keyword>
<feature type="domain" description="Gamma-retroviral matrix protein" evidence="6">
    <location>
        <begin position="157"/>
        <end position="229"/>
    </location>
</feature>
<dbReference type="AlphaFoldDB" id="A0AA40HJ78"/>
<dbReference type="Pfam" id="PF01140">
    <property type="entry name" value="Gag_MA"/>
    <property type="match status" value="1"/>
</dbReference>
<dbReference type="InterPro" id="IPR050462">
    <property type="entry name" value="Retroviral_Gag-Pol_poly"/>
</dbReference>
<evidence type="ECO:0000256" key="5">
    <source>
        <dbReference type="SAM" id="MobiDB-lite"/>
    </source>
</evidence>
<comment type="caution">
    <text evidence="8">The sequence shown here is derived from an EMBL/GenBank/DDBJ whole genome shotgun (WGS) entry which is preliminary data.</text>
</comment>
<feature type="compositionally biased region" description="Low complexity" evidence="5">
    <location>
        <begin position="92"/>
        <end position="102"/>
    </location>
</feature>
<proteinExistence type="predicted"/>
<evidence type="ECO:0000313" key="8">
    <source>
        <dbReference type="EMBL" id="KAK1332209.1"/>
    </source>
</evidence>
<evidence type="ECO:0000259" key="7">
    <source>
        <dbReference type="Pfam" id="PF02093"/>
    </source>
</evidence>
<comment type="subcellular location">
    <subcellularLocation>
        <location evidence="1">Host cell membrane</location>
    </subcellularLocation>
</comment>
<dbReference type="InterPro" id="IPR008919">
    <property type="entry name" value="Retrov_capsid_N"/>
</dbReference>
<dbReference type="PANTHER" id="PTHR33166">
    <property type="entry name" value="GAG_P30 DOMAIN-CONTAINING PROTEIN"/>
    <property type="match status" value="1"/>
</dbReference>
<dbReference type="InterPro" id="IPR003036">
    <property type="entry name" value="Gag_P30"/>
</dbReference>
<dbReference type="InterPro" id="IPR000840">
    <property type="entry name" value="G_retro_matrix"/>
</dbReference>
<evidence type="ECO:0000256" key="1">
    <source>
        <dbReference type="ARBA" id="ARBA00004165"/>
    </source>
</evidence>
<dbReference type="SUPFAM" id="SSF47943">
    <property type="entry name" value="Retrovirus capsid protein, N-terminal core domain"/>
    <property type="match status" value="1"/>
</dbReference>
<keyword evidence="2" id="KW-1032">Host cell membrane</keyword>
<dbReference type="GO" id="GO:0019068">
    <property type="term" value="P:virion assembly"/>
    <property type="evidence" value="ECO:0007669"/>
    <property type="project" value="InterPro"/>
</dbReference>
<evidence type="ECO:0000256" key="4">
    <source>
        <dbReference type="ARBA" id="ARBA00023136"/>
    </source>
</evidence>
<feature type="region of interest" description="Disordered" evidence="5">
    <location>
        <begin position="51"/>
        <end position="105"/>
    </location>
</feature>
<evidence type="ECO:0000256" key="3">
    <source>
        <dbReference type="ARBA" id="ARBA00022870"/>
    </source>
</evidence>
<evidence type="ECO:0000313" key="9">
    <source>
        <dbReference type="Proteomes" id="UP001177744"/>
    </source>
</evidence>
<dbReference type="SUPFAM" id="SSF47836">
    <property type="entry name" value="Retroviral matrix proteins"/>
    <property type="match status" value="1"/>
</dbReference>
<protein>
    <submittedName>
        <fullName evidence="8">Uncharacterized protein</fullName>
    </submittedName>
</protein>
<dbReference type="EMBL" id="JAULJE010000018">
    <property type="protein sequence ID" value="KAK1332209.1"/>
    <property type="molecule type" value="Genomic_DNA"/>
</dbReference>
<evidence type="ECO:0000259" key="6">
    <source>
        <dbReference type="Pfam" id="PF01140"/>
    </source>
</evidence>
<gene>
    <name evidence="8" type="ORF">QTO34_006881</name>
</gene>
<keyword evidence="9" id="KW-1185">Reference proteome</keyword>
<name>A0AA40HJ78_CNENI</name>
<accession>A0AA40HJ78</accession>
<feature type="domain" description="Core shell protein Gag P30" evidence="7">
    <location>
        <begin position="257"/>
        <end position="446"/>
    </location>
</feature>
<dbReference type="Gene3D" id="1.10.150.180">
    <property type="entry name" value="Gamma-retroviral matrix domain"/>
    <property type="match status" value="1"/>
</dbReference>
<evidence type="ECO:0000256" key="2">
    <source>
        <dbReference type="ARBA" id="ARBA00022511"/>
    </source>
</evidence>
<keyword evidence="4" id="KW-0472">Membrane</keyword>
<dbReference type="Gene3D" id="1.10.375.10">
    <property type="entry name" value="Human Immunodeficiency Virus Type 1 Capsid Protein"/>
    <property type="match status" value="1"/>
</dbReference>
<sequence length="447" mass="50305">MAVLQNRRGLWGSELTSRCGPSKVGELGACLLRHQAFQKPLPSRRLLKGLVHQRTGTQLPRDQKRKRVGDPTRALRGGRRPSNQGKVMPHHTSAAATASSTSLGRPWLPEPQAALGSWVADIRGLPASRASRTHLGSLEGWTQRYFRDQIPEFKQQAEDYGASVNAFDLQKFCEREWPTFPYPSEWPPEGSTDLVLAYNIQHAVFDNPGHPDQIPYIQIWIDILTDNPKVPMLPLRQVTSVAEGGRPFMVYVPFTTSDLYNWKNQNPSFSQNPQGLISFLESVFFTHQPTWDDCQQLLQTLFTSEKRERVKAEGRKLVLGPDGQSVSDPARLEAVFPLSRPLCDPNSDQGKEALDRYRQTLLRGVRVAARKPTNLSKVTETVQGPNESPAAFLECLCEAYRLYTPIDPEAPENRRAVNIAFVSQSAPDIRKKLQKLEGFEGKMLSNW</sequence>
<dbReference type="InterPro" id="IPR036946">
    <property type="entry name" value="G_retro_matrix_sf"/>
</dbReference>
<dbReference type="InterPro" id="IPR010999">
    <property type="entry name" value="Retrovr_matrix"/>
</dbReference>
<organism evidence="8 9">
    <name type="scientific">Cnephaeus nilssonii</name>
    <name type="common">Northern bat</name>
    <name type="synonym">Eptesicus nilssonii</name>
    <dbReference type="NCBI Taxonomy" id="3371016"/>
    <lineage>
        <taxon>Eukaryota</taxon>
        <taxon>Metazoa</taxon>
        <taxon>Chordata</taxon>
        <taxon>Craniata</taxon>
        <taxon>Vertebrata</taxon>
        <taxon>Euteleostomi</taxon>
        <taxon>Mammalia</taxon>
        <taxon>Eutheria</taxon>
        <taxon>Laurasiatheria</taxon>
        <taxon>Chiroptera</taxon>
        <taxon>Yangochiroptera</taxon>
        <taxon>Vespertilionidae</taxon>
        <taxon>Cnephaeus</taxon>
    </lineage>
</organism>